<dbReference type="InParanoid" id="Q232Z7"/>
<dbReference type="RefSeq" id="XP_001011928.1">
    <property type="nucleotide sequence ID" value="XM_001011928.3"/>
</dbReference>
<protein>
    <submittedName>
        <fullName evidence="3">Uncharacterized protein</fullName>
    </submittedName>
</protein>
<keyword evidence="4" id="KW-1185">Reference proteome</keyword>
<sequence length="542" mass="64198">MELEADYFDSNQFTDSYSTHPDKQDNYKYYPHFQEILLPEAVHELQMEYEFNENFLIVQQEEDIQQLLNYPNKQNQNGEHLIDPNHIRDSHSLSQSTISNQIGESSINYLNQSTLLDKKIISQTDLLSNIDCISEQLAEEQRELQEQEKRCIIFTQNPNKSNDNTENKSTHTKSNEKYIVKSIVAVDLTKKPSNFEFKYGERPYVIINPLQGFYFISGDVCIMNTVLKREFTRFSELNSFKSPVKTYSNEKVGTLEVDLNNKRSGIKNFQFIINKLRSYSSQRCYSFAQLLEKYQKFVDNLQEKTEILQNEQNMHFFSNYLDESYANFLQKCQQVLTKVAEQHTFYSYTINRLNLFNFEMEMRKYGYSETLLALLGLDVQQAQQYIWRRGLFDYMDKANIEDMLYQYISYTIGEGKPQPHEVTLHTFDGLEVMAVNNIKIFMNVDPKNPFVGYNEVLLINIYDVSQNMIKQVMELRKQNKDKSFKYMRELEEDLSYSMEATIFLEKYYKNATQNFLPSNKRAGYRLINQQQNKQEQEQQQAN</sequence>
<evidence type="ECO:0000256" key="2">
    <source>
        <dbReference type="SAM" id="MobiDB-lite"/>
    </source>
</evidence>
<feature type="coiled-coil region" evidence="1">
    <location>
        <begin position="130"/>
        <end position="157"/>
    </location>
</feature>
<gene>
    <name evidence="3" type="ORF">TTHERM_00394560</name>
</gene>
<dbReference type="Proteomes" id="UP000009168">
    <property type="component" value="Unassembled WGS sequence"/>
</dbReference>
<organism evidence="3 4">
    <name type="scientific">Tetrahymena thermophila (strain SB210)</name>
    <dbReference type="NCBI Taxonomy" id="312017"/>
    <lineage>
        <taxon>Eukaryota</taxon>
        <taxon>Sar</taxon>
        <taxon>Alveolata</taxon>
        <taxon>Ciliophora</taxon>
        <taxon>Intramacronucleata</taxon>
        <taxon>Oligohymenophorea</taxon>
        <taxon>Hymenostomatida</taxon>
        <taxon>Tetrahymenina</taxon>
        <taxon>Tetrahymenidae</taxon>
        <taxon>Tetrahymena</taxon>
    </lineage>
</organism>
<dbReference type="GeneID" id="7822712"/>
<feature type="compositionally biased region" description="Polar residues" evidence="2">
    <location>
        <begin position="9"/>
        <end position="19"/>
    </location>
</feature>
<reference evidence="4" key="1">
    <citation type="journal article" date="2006" name="PLoS Biol.">
        <title>Macronuclear genome sequence of the ciliate Tetrahymena thermophila, a model eukaryote.</title>
        <authorList>
            <person name="Eisen J.A."/>
            <person name="Coyne R.S."/>
            <person name="Wu M."/>
            <person name="Wu D."/>
            <person name="Thiagarajan M."/>
            <person name="Wortman J.R."/>
            <person name="Badger J.H."/>
            <person name="Ren Q."/>
            <person name="Amedeo P."/>
            <person name="Jones K.M."/>
            <person name="Tallon L.J."/>
            <person name="Delcher A.L."/>
            <person name="Salzberg S.L."/>
            <person name="Silva J.C."/>
            <person name="Haas B.J."/>
            <person name="Majoros W.H."/>
            <person name="Farzad M."/>
            <person name="Carlton J.M."/>
            <person name="Smith R.K. Jr."/>
            <person name="Garg J."/>
            <person name="Pearlman R.E."/>
            <person name="Karrer K.M."/>
            <person name="Sun L."/>
            <person name="Manning G."/>
            <person name="Elde N.C."/>
            <person name="Turkewitz A.P."/>
            <person name="Asai D.J."/>
            <person name="Wilkes D.E."/>
            <person name="Wang Y."/>
            <person name="Cai H."/>
            <person name="Collins K."/>
            <person name="Stewart B.A."/>
            <person name="Lee S.R."/>
            <person name="Wilamowska K."/>
            <person name="Weinberg Z."/>
            <person name="Ruzzo W.L."/>
            <person name="Wloga D."/>
            <person name="Gaertig J."/>
            <person name="Frankel J."/>
            <person name="Tsao C.-C."/>
            <person name="Gorovsky M.A."/>
            <person name="Keeling P.J."/>
            <person name="Waller R.F."/>
            <person name="Patron N.J."/>
            <person name="Cherry J.M."/>
            <person name="Stover N.A."/>
            <person name="Krieger C.J."/>
            <person name="del Toro C."/>
            <person name="Ryder H.F."/>
            <person name="Williamson S.C."/>
            <person name="Barbeau R.A."/>
            <person name="Hamilton E.P."/>
            <person name="Orias E."/>
        </authorList>
    </citation>
    <scope>NUCLEOTIDE SEQUENCE [LARGE SCALE GENOMIC DNA]</scope>
    <source>
        <strain evidence="4">SB210</strain>
    </source>
</reference>
<name>Q232Z7_TETTS</name>
<dbReference type="EMBL" id="GG662770">
    <property type="protein sequence ID" value="EAR91683.1"/>
    <property type="molecule type" value="Genomic_DNA"/>
</dbReference>
<feature type="region of interest" description="Disordered" evidence="2">
    <location>
        <begin position="1"/>
        <end position="20"/>
    </location>
</feature>
<accession>Q232Z7</accession>
<dbReference type="KEGG" id="tet:TTHERM_00394560"/>
<keyword evidence="1" id="KW-0175">Coiled coil</keyword>
<proteinExistence type="predicted"/>
<dbReference type="AlphaFoldDB" id="Q232Z7"/>
<evidence type="ECO:0000313" key="3">
    <source>
        <dbReference type="EMBL" id="EAR91683.1"/>
    </source>
</evidence>
<evidence type="ECO:0000313" key="4">
    <source>
        <dbReference type="Proteomes" id="UP000009168"/>
    </source>
</evidence>
<dbReference type="HOGENOM" id="CLU_503010_0_0_1"/>
<evidence type="ECO:0000256" key="1">
    <source>
        <dbReference type="SAM" id="Coils"/>
    </source>
</evidence>